<evidence type="ECO:0000313" key="2">
    <source>
        <dbReference type="Proteomes" id="UP000646211"/>
    </source>
</evidence>
<dbReference type="Proteomes" id="UP000646211">
    <property type="component" value="Unassembled WGS sequence"/>
</dbReference>
<proteinExistence type="predicted"/>
<protein>
    <recommendedName>
        <fullName evidence="3">Phage tail protein</fullName>
    </recommendedName>
</protein>
<dbReference type="AlphaFoldDB" id="A0A930XY70"/>
<evidence type="ECO:0000313" key="1">
    <source>
        <dbReference type="EMBL" id="MBF2707523.1"/>
    </source>
</evidence>
<accession>A0A930XY70</accession>
<comment type="caution">
    <text evidence="1">The sequence shown here is derived from an EMBL/GenBank/DDBJ whole genome shotgun (WGS) entry which is preliminary data.</text>
</comment>
<sequence length="138" mass="15509">MSDYSSKNYSWNDISIAIGGRIIEGIEDVEYSAKQEKSVLRGRGGKGHKITRGNKDFEGKINLWQSEVEAMIKDAPNKDILALSFDIIWSFIPDDGGATVTDVLTTCEITEYKKAMKQGDKNMLVELPFIFLDVKNQQ</sequence>
<gene>
    <name evidence="1" type="ORF">IR213_02785</name>
</gene>
<keyword evidence="2" id="KW-1185">Reference proteome</keyword>
<name>A0A930XY70_9FLAO</name>
<organism evidence="1 2">
    <name type="scientific">Flavobacterium soyangense</name>
    <dbReference type="NCBI Taxonomy" id="2023265"/>
    <lineage>
        <taxon>Bacteria</taxon>
        <taxon>Pseudomonadati</taxon>
        <taxon>Bacteroidota</taxon>
        <taxon>Flavobacteriia</taxon>
        <taxon>Flavobacteriales</taxon>
        <taxon>Flavobacteriaceae</taxon>
        <taxon>Flavobacterium</taxon>
    </lineage>
</organism>
<dbReference type="EMBL" id="JADHEC010000004">
    <property type="protein sequence ID" value="MBF2707523.1"/>
    <property type="molecule type" value="Genomic_DNA"/>
</dbReference>
<reference evidence="1" key="1">
    <citation type="submission" date="2020-11" db="EMBL/GenBank/DDBJ databases">
        <title>Genome of Flavobacterium soyangense.</title>
        <authorList>
            <person name="Liu Q."/>
            <person name="Xin Y.-H."/>
        </authorList>
    </citation>
    <scope>NUCLEOTIDE SEQUENCE</scope>
    <source>
        <strain evidence="1">CGMCC 1.13493</strain>
    </source>
</reference>
<evidence type="ECO:0008006" key="3">
    <source>
        <dbReference type="Google" id="ProtNLM"/>
    </source>
</evidence>
<dbReference type="RefSeq" id="WP_194310790.1">
    <property type="nucleotide sequence ID" value="NZ_JADHEC010000004.1"/>
</dbReference>